<keyword evidence="5" id="KW-0808">Transferase</keyword>
<dbReference type="Pfam" id="PF14226">
    <property type="entry name" value="DIOX_N"/>
    <property type="match status" value="1"/>
</dbReference>
<reference evidence="15" key="2">
    <citation type="submission" date="2018-04" db="EMBL/GenBank/DDBJ databases">
        <title>OnivRS2 (Oryza nivara Reference Sequence Version 2).</title>
        <authorList>
            <person name="Zhang J."/>
            <person name="Kudrna D."/>
            <person name="Lee S."/>
            <person name="Talag J."/>
            <person name="Rajasekar S."/>
            <person name="Welchert J."/>
            <person name="Hsing Y.-I."/>
            <person name="Wing R.A."/>
        </authorList>
    </citation>
    <scope>NUCLEOTIDE SEQUENCE [LARGE SCALE GENOMIC DNA]</scope>
    <source>
        <strain evidence="15">SL10</strain>
    </source>
</reference>
<evidence type="ECO:0000256" key="3">
    <source>
        <dbReference type="ARBA" id="ARBA00005771"/>
    </source>
</evidence>
<dbReference type="eggNOG" id="KOG0143">
    <property type="taxonomic scope" value="Eukaryota"/>
</dbReference>
<dbReference type="Pfam" id="PF03171">
    <property type="entry name" value="2OG-FeII_Oxy"/>
    <property type="match status" value="1"/>
</dbReference>
<evidence type="ECO:0000256" key="11">
    <source>
        <dbReference type="ARBA" id="ARBA00023241"/>
    </source>
</evidence>
<dbReference type="InterPro" id="IPR044861">
    <property type="entry name" value="IPNS-like_FE2OG_OXY"/>
</dbReference>
<dbReference type="GO" id="GO:0046872">
    <property type="term" value="F:metal ion binding"/>
    <property type="evidence" value="ECO:0007669"/>
    <property type="project" value="UniProtKB-KW"/>
</dbReference>
<proteinExistence type="inferred from homology"/>
<dbReference type="SUPFAM" id="SSF52540">
    <property type="entry name" value="P-loop containing nucleoside triphosphate hydrolases"/>
    <property type="match status" value="1"/>
</dbReference>
<evidence type="ECO:0000313" key="15">
    <source>
        <dbReference type="EnsemblPlants" id="ONIVA06G25470.1"/>
    </source>
</evidence>
<dbReference type="InterPro" id="IPR000863">
    <property type="entry name" value="Sulfotransferase_dom"/>
</dbReference>
<dbReference type="Pfam" id="PF00685">
    <property type="entry name" value="Sulfotransfer_1"/>
    <property type="match status" value="1"/>
</dbReference>
<comment type="similarity">
    <text evidence="4">Belongs to the iron/ascorbate-dependent oxidoreductase family.</text>
</comment>
<evidence type="ECO:0000256" key="8">
    <source>
        <dbReference type="ARBA" id="ARBA00022964"/>
    </source>
</evidence>
<evidence type="ECO:0000256" key="9">
    <source>
        <dbReference type="ARBA" id="ARBA00023002"/>
    </source>
</evidence>
<dbReference type="InterPro" id="IPR027417">
    <property type="entry name" value="P-loop_NTPase"/>
</dbReference>
<dbReference type="GO" id="GO:0046148">
    <property type="term" value="P:pigment biosynthetic process"/>
    <property type="evidence" value="ECO:0007669"/>
    <property type="project" value="UniProtKB-ARBA"/>
</dbReference>
<comment type="catalytic activity">
    <reaction evidence="13">
        <text>a (2R,3S,4S)-leucoanthocyanidin + 2-oxoglutarate + O2 = a 4-H-anthocyanidin with a 3-hydroxy group + succinate + CO2 + 2 H2O</text>
        <dbReference type="Rhea" id="RHEA:54432"/>
        <dbReference type="ChEBI" id="CHEBI:15377"/>
        <dbReference type="ChEBI" id="CHEBI:15379"/>
        <dbReference type="ChEBI" id="CHEBI:16526"/>
        <dbReference type="ChEBI" id="CHEBI:16810"/>
        <dbReference type="ChEBI" id="CHEBI:30031"/>
        <dbReference type="ChEBI" id="CHEBI:138176"/>
        <dbReference type="ChEBI" id="CHEBI:138177"/>
        <dbReference type="EC" id="1.14.20.4"/>
    </reaction>
</comment>
<dbReference type="GO" id="GO:0050589">
    <property type="term" value="F:leucocyanidin oxygenase activity"/>
    <property type="evidence" value="ECO:0007669"/>
    <property type="project" value="UniProtKB-EC"/>
</dbReference>
<dbReference type="Proteomes" id="UP000006591">
    <property type="component" value="Chromosome 6"/>
</dbReference>
<keyword evidence="16" id="KW-1185">Reference proteome</keyword>
<keyword evidence="9" id="KW-0560">Oxidoreductase</keyword>
<organism evidence="15">
    <name type="scientific">Oryza nivara</name>
    <name type="common">Indian wild rice</name>
    <name type="synonym">Oryza sativa f. spontanea</name>
    <dbReference type="NCBI Taxonomy" id="4536"/>
    <lineage>
        <taxon>Eukaryota</taxon>
        <taxon>Viridiplantae</taxon>
        <taxon>Streptophyta</taxon>
        <taxon>Embryophyta</taxon>
        <taxon>Tracheophyta</taxon>
        <taxon>Spermatophyta</taxon>
        <taxon>Magnoliopsida</taxon>
        <taxon>Liliopsida</taxon>
        <taxon>Poales</taxon>
        <taxon>Poaceae</taxon>
        <taxon>BOP clade</taxon>
        <taxon>Oryzoideae</taxon>
        <taxon>Oryzeae</taxon>
        <taxon>Oryzinae</taxon>
        <taxon>Oryza</taxon>
    </lineage>
</organism>
<dbReference type="InterPro" id="IPR026992">
    <property type="entry name" value="DIOX_N"/>
</dbReference>
<evidence type="ECO:0000259" key="14">
    <source>
        <dbReference type="PROSITE" id="PS51471"/>
    </source>
</evidence>
<comment type="similarity">
    <text evidence="3">Belongs to the sulfotransferase 1 family.</text>
</comment>
<dbReference type="GO" id="GO:0008146">
    <property type="term" value="F:sulfotransferase activity"/>
    <property type="evidence" value="ECO:0007669"/>
    <property type="project" value="InterPro"/>
</dbReference>
<dbReference type="InterPro" id="IPR005123">
    <property type="entry name" value="Oxoglu/Fe-dep_dioxygenase_dom"/>
</dbReference>
<dbReference type="EC" id="1.14.20.4" evidence="12"/>
<keyword evidence="7" id="KW-0847">Vitamin C</keyword>
<comment type="pathway">
    <text evidence="2">Pigment biosynthesis; anthocyanin biosynthesis.</text>
</comment>
<dbReference type="PANTHER" id="PTHR11783">
    <property type="entry name" value="SULFOTRANSFERASE SULT"/>
    <property type="match status" value="1"/>
</dbReference>
<dbReference type="Gene3D" id="2.60.120.330">
    <property type="entry name" value="B-lactam Antibiotic, Isopenicillin N Synthase, Chain"/>
    <property type="match status" value="1"/>
</dbReference>
<dbReference type="HOGENOM" id="CLU_390990_0_0_1"/>
<accession>A0A0E0HTR2</accession>
<dbReference type="PROSITE" id="PS51471">
    <property type="entry name" value="FE2OG_OXY"/>
    <property type="match status" value="1"/>
</dbReference>
<dbReference type="eggNOG" id="KOG1584">
    <property type="taxonomic scope" value="Eukaryota"/>
</dbReference>
<keyword evidence="10" id="KW-0408">Iron</keyword>
<dbReference type="EnsemblPlants" id="ONIVA06G25470.1">
    <property type="protein sequence ID" value="ONIVA06G25470.1"/>
    <property type="gene ID" value="ONIVA06G25470"/>
</dbReference>
<dbReference type="STRING" id="4536.A0A0E0HTR2"/>
<evidence type="ECO:0000256" key="7">
    <source>
        <dbReference type="ARBA" id="ARBA00022896"/>
    </source>
</evidence>
<dbReference type="Gramene" id="ONIVA06G25470.1">
    <property type="protein sequence ID" value="ONIVA06G25470.1"/>
    <property type="gene ID" value="ONIVA06G25470"/>
</dbReference>
<dbReference type="Gene3D" id="3.40.50.300">
    <property type="entry name" value="P-loop containing nucleotide triphosphate hydrolases"/>
    <property type="match status" value="1"/>
</dbReference>
<dbReference type="FunFam" id="2.60.120.330:FF:000009">
    <property type="entry name" value="Flavonol synthase"/>
    <property type="match status" value="1"/>
</dbReference>
<dbReference type="GO" id="GO:0009813">
    <property type="term" value="P:flavonoid biosynthetic process"/>
    <property type="evidence" value="ECO:0007669"/>
    <property type="project" value="UniProtKB-KW"/>
</dbReference>
<protein>
    <recommendedName>
        <fullName evidence="12">anthocyanidin synthase</fullName>
        <ecNumber evidence="12">1.14.20.4</ecNumber>
    </recommendedName>
</protein>
<reference evidence="15" key="1">
    <citation type="submission" date="2015-04" db="UniProtKB">
        <authorList>
            <consortium name="EnsemblPlants"/>
        </authorList>
    </citation>
    <scope>IDENTIFICATION</scope>
    <source>
        <strain evidence="15">SL10</strain>
    </source>
</reference>
<evidence type="ECO:0000256" key="13">
    <source>
        <dbReference type="ARBA" id="ARBA00052206"/>
    </source>
</evidence>
<evidence type="ECO:0000256" key="1">
    <source>
        <dbReference type="ARBA" id="ARBA00001961"/>
    </source>
</evidence>
<evidence type="ECO:0000256" key="12">
    <source>
        <dbReference type="ARBA" id="ARBA00039062"/>
    </source>
</evidence>
<comment type="cofactor">
    <cofactor evidence="1">
        <name>L-ascorbate</name>
        <dbReference type="ChEBI" id="CHEBI:38290"/>
    </cofactor>
</comment>
<evidence type="ECO:0000256" key="4">
    <source>
        <dbReference type="ARBA" id="ARBA00008056"/>
    </source>
</evidence>
<dbReference type="InterPro" id="IPR027443">
    <property type="entry name" value="IPNS-like_sf"/>
</dbReference>
<dbReference type="SUPFAM" id="SSF51197">
    <property type="entry name" value="Clavaminate synthase-like"/>
    <property type="match status" value="1"/>
</dbReference>
<dbReference type="AlphaFoldDB" id="A0A0E0HTR2"/>
<keyword evidence="8" id="KW-0223">Dioxygenase</keyword>
<evidence type="ECO:0000256" key="6">
    <source>
        <dbReference type="ARBA" id="ARBA00022723"/>
    </source>
</evidence>
<evidence type="ECO:0000256" key="2">
    <source>
        <dbReference type="ARBA" id="ARBA00004935"/>
    </source>
</evidence>
<keyword evidence="11" id="KW-0284">Flavonoid biosynthesis</keyword>
<keyword evidence="6" id="KW-0479">Metal-binding</keyword>
<dbReference type="GO" id="GO:0031418">
    <property type="term" value="F:L-ascorbic acid binding"/>
    <property type="evidence" value="ECO:0007669"/>
    <property type="project" value="UniProtKB-KW"/>
</dbReference>
<evidence type="ECO:0000256" key="5">
    <source>
        <dbReference type="ARBA" id="ARBA00022679"/>
    </source>
</evidence>
<feature type="domain" description="Fe2OG dioxygenase" evidence="14">
    <location>
        <begin position="216"/>
        <end position="315"/>
    </location>
</feature>
<sequence>MTDVELRVEALSLSDVSAIPPEYVRLEEERTDLGDALEVARAASDDADASRIPVVDISAFDGDGRRACVEAVRAAAEEWGVMHIAGHGLPGDVLDRLRAAGEAFFALPIAEKEAYANDPAAGRLQGYGSKLAANASGKREWEDYLFHLVHPDHLADHSLWPANPPEYVPVSRDFGGRVRTLASKLLAILSLGLGLPEETLERRLRRHDQHGVDDDLLLQLKINYYPRCPRPDLAVGVEAHTDVSALSFILHNGVPGLQAHNAGTWVTARSEQGTIVVHVGDALEILTNGRYTSVLHRSLVSRDAVRVSWVVFCEPPPESVLLQPLPELLANGAGKPLFAPRTFKQHVQRKLHVLFLLHEPSSPSQANQDADDAKTYKELYQRCTDLVSSWPSRQGLSYLQLFRHEKGWYNGVTPLVGTMVADELFAARPSDIVVATLPKSGTTWIKALLYATVHRREHPADAAGDHPFNSLGPHECVKFLEYQLYRADEAPDLDALPDPRLFATHAPFDLLPRAVVAAAPPSGCKVVYVCRDPKDTLVSLLQFVNEYKSRNGRELVAVDAAVGFFCDGVSPFGPYWEHVLGYWRAHRERPERVLFLRYEEMKRDPAGHVRRLAEFAGVPFTSPEEDGGAVDAIVRLCSFDNMVGLEATKGGRTQLTTTTVPNSAFFRRGEVGDWANHLSPEMAQRIDAITEAKFAGFGLAPSLIEL</sequence>
<name>A0A0E0HTR2_ORYNI</name>
<evidence type="ECO:0000256" key="10">
    <source>
        <dbReference type="ARBA" id="ARBA00023004"/>
    </source>
</evidence>
<evidence type="ECO:0000313" key="16">
    <source>
        <dbReference type="Proteomes" id="UP000006591"/>
    </source>
</evidence>